<proteinExistence type="inferred from homology"/>
<organism evidence="18 20">
    <name type="scientific">Synchytrium endobioticum</name>
    <dbReference type="NCBI Taxonomy" id="286115"/>
    <lineage>
        <taxon>Eukaryota</taxon>
        <taxon>Fungi</taxon>
        <taxon>Fungi incertae sedis</taxon>
        <taxon>Chytridiomycota</taxon>
        <taxon>Chytridiomycota incertae sedis</taxon>
        <taxon>Chytridiomycetes</taxon>
        <taxon>Synchytriales</taxon>
        <taxon>Synchytriaceae</taxon>
        <taxon>Synchytrium</taxon>
    </lineage>
</organism>
<evidence type="ECO:0000256" key="13">
    <source>
        <dbReference type="PROSITE-ProRule" id="PRU00723"/>
    </source>
</evidence>
<evidence type="ECO:0000256" key="9">
    <source>
        <dbReference type="ARBA" id="ARBA00023187"/>
    </source>
</evidence>
<dbReference type="VEuPathDB" id="FungiDB:SeMB42_g02605"/>
<dbReference type="InterPro" id="IPR012677">
    <property type="entry name" value="Nucleotide-bd_a/b_plait_sf"/>
</dbReference>
<dbReference type="CDD" id="cd12360">
    <property type="entry name" value="RRM_cwf2"/>
    <property type="match status" value="1"/>
</dbReference>
<evidence type="ECO:0000256" key="4">
    <source>
        <dbReference type="ARBA" id="ARBA00022723"/>
    </source>
</evidence>
<keyword evidence="4 13" id="KW-0479">Metal-binding</keyword>
<dbReference type="EMBL" id="QEAM01000015">
    <property type="protein sequence ID" value="TPX50631.1"/>
    <property type="molecule type" value="Genomic_DNA"/>
</dbReference>
<evidence type="ECO:0008006" key="21">
    <source>
        <dbReference type="Google" id="ProtNLM"/>
    </source>
</evidence>
<evidence type="ECO:0000256" key="7">
    <source>
        <dbReference type="ARBA" id="ARBA00022833"/>
    </source>
</evidence>
<dbReference type="OrthoDB" id="10251848at2759"/>
<dbReference type="InterPro" id="IPR000571">
    <property type="entry name" value="Znf_CCCH"/>
</dbReference>
<feature type="domain" description="C3H1-type" evidence="16">
    <location>
        <begin position="63"/>
        <end position="90"/>
    </location>
</feature>
<comment type="similarity">
    <text evidence="2">Belongs to the RRM CWC2 family.</text>
</comment>
<dbReference type="InterPro" id="IPR036855">
    <property type="entry name" value="Znf_CCCH_sf"/>
</dbReference>
<evidence type="ECO:0000313" key="17">
    <source>
        <dbReference type="EMBL" id="TPX49475.1"/>
    </source>
</evidence>
<gene>
    <name evidence="18" type="ORF">SeLEV6574_g00801</name>
    <name evidence="17" type="ORF">SeMB42_g02605</name>
</gene>
<sequence>MEYMNRPARKQASGPKGMKQGSGTYNVWYDRWTGEDYKKGGVDKAITRCVIARDAGRTKANWNTASRFCLYFARGCCDKGEECTYLHRVPVASDVEDTAFDCFGRERFRLHRDDMGGVGSIEKESRTLYVGRLSTSRSITDSVKKTFSEWGEIEHLRVFPEKCIAFVRYHKRSNAEFAKEAMYGQSLDSNEVLNVRWAEDDPNPKAVEDNKRKAEDQFYDAARAKMPQLGDKGDVFAYEGYYEDPSNWEGPGAEGGEAHQQGQHYQTPEEYYAAYAAWYAQQAQATGASTEGGSANNTSGPGQQPVPPTDPTLVDKSEEFQAAYWNWYYYMMNLYGGAPPPPGTVVLTDSASQSMPKTMAKVTSRSKSTGNPVGHSKKDKEDGGSKDDEADDVIKSSTKEDAVASTLADGGSGEEQC</sequence>
<dbReference type="InterPro" id="IPR000504">
    <property type="entry name" value="RRM_dom"/>
</dbReference>
<dbReference type="InterPro" id="IPR039171">
    <property type="entry name" value="Cwc2/Slt11"/>
</dbReference>
<evidence type="ECO:0000256" key="1">
    <source>
        <dbReference type="ARBA" id="ARBA00004123"/>
    </source>
</evidence>
<dbReference type="FunFam" id="3.30.70.330:FF:000502">
    <property type="entry name" value="Pre-mRNA-splicing factor cwc2, putative"/>
    <property type="match status" value="1"/>
</dbReference>
<dbReference type="GO" id="GO:0071007">
    <property type="term" value="C:U2-type catalytic step 2 spliceosome"/>
    <property type="evidence" value="ECO:0007669"/>
    <property type="project" value="TreeGrafter"/>
</dbReference>
<keyword evidence="11" id="KW-0131">Cell cycle</keyword>
<dbReference type="GO" id="GO:0017070">
    <property type="term" value="F:U6 snRNA binding"/>
    <property type="evidence" value="ECO:0007669"/>
    <property type="project" value="TreeGrafter"/>
</dbReference>
<feature type="region of interest" description="Disordered" evidence="14">
    <location>
        <begin position="287"/>
        <end position="313"/>
    </location>
</feature>
<keyword evidence="8 12" id="KW-0694">RNA-binding</keyword>
<dbReference type="EMBL" id="QEAN01000082">
    <property type="protein sequence ID" value="TPX49475.1"/>
    <property type="molecule type" value="Genomic_DNA"/>
</dbReference>
<evidence type="ECO:0000313" key="18">
    <source>
        <dbReference type="EMBL" id="TPX50631.1"/>
    </source>
</evidence>
<dbReference type="SUPFAM" id="SSF90229">
    <property type="entry name" value="CCCH zinc finger"/>
    <property type="match status" value="1"/>
</dbReference>
<keyword evidence="10" id="KW-0539">Nucleus</keyword>
<dbReference type="GO" id="GO:0008270">
    <property type="term" value="F:zinc ion binding"/>
    <property type="evidence" value="ECO:0007669"/>
    <property type="project" value="UniProtKB-KW"/>
</dbReference>
<evidence type="ECO:0000256" key="14">
    <source>
        <dbReference type="SAM" id="MobiDB-lite"/>
    </source>
</evidence>
<evidence type="ECO:0000256" key="3">
    <source>
        <dbReference type="ARBA" id="ARBA00022664"/>
    </source>
</evidence>
<evidence type="ECO:0000256" key="2">
    <source>
        <dbReference type="ARBA" id="ARBA00008024"/>
    </source>
</evidence>
<evidence type="ECO:0000256" key="12">
    <source>
        <dbReference type="PROSITE-ProRule" id="PRU00176"/>
    </source>
</evidence>
<dbReference type="PROSITE" id="PS50103">
    <property type="entry name" value="ZF_C3H1"/>
    <property type="match status" value="1"/>
</dbReference>
<dbReference type="STRING" id="286115.A0A507DGV3"/>
<dbReference type="Pfam" id="PF00076">
    <property type="entry name" value="RRM_1"/>
    <property type="match status" value="1"/>
</dbReference>
<evidence type="ECO:0000256" key="5">
    <source>
        <dbReference type="ARBA" id="ARBA00022728"/>
    </source>
</evidence>
<evidence type="ECO:0000259" key="16">
    <source>
        <dbReference type="PROSITE" id="PS50103"/>
    </source>
</evidence>
<comment type="subcellular location">
    <subcellularLocation>
        <location evidence="1">Nucleus</location>
    </subcellularLocation>
</comment>
<dbReference type="Pfam" id="PF16131">
    <property type="entry name" value="Torus"/>
    <property type="match status" value="1"/>
</dbReference>
<feature type="region of interest" description="Disordered" evidence="14">
    <location>
        <begin position="346"/>
        <end position="417"/>
    </location>
</feature>
<evidence type="ECO:0000256" key="10">
    <source>
        <dbReference type="ARBA" id="ARBA00023242"/>
    </source>
</evidence>
<evidence type="ECO:0000256" key="11">
    <source>
        <dbReference type="ARBA" id="ARBA00023306"/>
    </source>
</evidence>
<dbReference type="Gene3D" id="3.30.70.330">
    <property type="match status" value="1"/>
</dbReference>
<dbReference type="Proteomes" id="UP000320475">
    <property type="component" value="Unassembled WGS sequence"/>
</dbReference>
<evidence type="ECO:0000313" key="20">
    <source>
        <dbReference type="Proteomes" id="UP000320475"/>
    </source>
</evidence>
<keyword evidence="6 13" id="KW-0863">Zinc-finger</keyword>
<feature type="compositionally biased region" description="Polar residues" evidence="14">
    <location>
        <begin position="347"/>
        <end position="371"/>
    </location>
</feature>
<keyword evidence="3" id="KW-0507">mRNA processing</keyword>
<feature type="compositionally biased region" description="Polar residues" evidence="14">
    <location>
        <begin position="287"/>
        <end position="302"/>
    </location>
</feature>
<dbReference type="GO" id="GO:0036002">
    <property type="term" value="F:pre-mRNA binding"/>
    <property type="evidence" value="ECO:0007669"/>
    <property type="project" value="TreeGrafter"/>
</dbReference>
<keyword evidence="7 13" id="KW-0862">Zinc</keyword>
<comment type="caution">
    <text evidence="18">The sequence shown here is derived from an EMBL/GenBank/DDBJ whole genome shotgun (WGS) entry which is preliminary data.</text>
</comment>
<protein>
    <recommendedName>
        <fullName evidence="21">Pre-mRNA-splicing factor cwc2</fullName>
    </recommendedName>
</protein>
<feature type="zinc finger region" description="C3H1-type" evidence="13">
    <location>
        <begin position="63"/>
        <end position="90"/>
    </location>
</feature>
<evidence type="ECO:0000256" key="6">
    <source>
        <dbReference type="ARBA" id="ARBA00022771"/>
    </source>
</evidence>
<dbReference type="SMART" id="SM00360">
    <property type="entry name" value="RRM"/>
    <property type="match status" value="1"/>
</dbReference>
<dbReference type="InterPro" id="IPR034181">
    <property type="entry name" value="Cwc2_RRM"/>
</dbReference>
<evidence type="ECO:0000256" key="8">
    <source>
        <dbReference type="ARBA" id="ARBA00022884"/>
    </source>
</evidence>
<accession>A0A507DGV3</accession>
<dbReference type="AlphaFoldDB" id="A0A507DGV3"/>
<dbReference type="SUPFAM" id="SSF54928">
    <property type="entry name" value="RNA-binding domain, RBD"/>
    <property type="match status" value="1"/>
</dbReference>
<dbReference type="GO" id="GO:0008380">
    <property type="term" value="P:RNA splicing"/>
    <property type="evidence" value="ECO:0007669"/>
    <property type="project" value="UniProtKB-KW"/>
</dbReference>
<dbReference type="GO" id="GO:0006397">
    <property type="term" value="P:mRNA processing"/>
    <property type="evidence" value="ECO:0007669"/>
    <property type="project" value="UniProtKB-KW"/>
</dbReference>
<feature type="compositionally biased region" description="Basic and acidic residues" evidence="14">
    <location>
        <begin position="376"/>
        <end position="402"/>
    </location>
</feature>
<name>A0A507DGV3_9FUNG</name>
<keyword evidence="19" id="KW-1185">Reference proteome</keyword>
<dbReference type="PANTHER" id="PTHR14089:SF2">
    <property type="entry name" value="PRE-MRNA-SPLICING FACTOR CWC2"/>
    <property type="match status" value="1"/>
</dbReference>
<dbReference type="PANTHER" id="PTHR14089">
    <property type="entry name" value="PRE-MRNA-SPLICING FACTOR RBM22"/>
    <property type="match status" value="1"/>
</dbReference>
<feature type="domain" description="RRM" evidence="15">
    <location>
        <begin position="126"/>
        <end position="200"/>
    </location>
</feature>
<keyword evidence="5" id="KW-0747">Spliceosome</keyword>
<evidence type="ECO:0000259" key="15">
    <source>
        <dbReference type="PROSITE" id="PS50102"/>
    </source>
</evidence>
<keyword evidence="9" id="KW-0508">mRNA splicing</keyword>
<dbReference type="GO" id="GO:0071006">
    <property type="term" value="C:U2-type catalytic step 1 spliceosome"/>
    <property type="evidence" value="ECO:0007669"/>
    <property type="project" value="TreeGrafter"/>
</dbReference>
<dbReference type="GO" id="GO:0000974">
    <property type="term" value="C:Prp19 complex"/>
    <property type="evidence" value="ECO:0007669"/>
    <property type="project" value="TreeGrafter"/>
</dbReference>
<dbReference type="PROSITE" id="PS50102">
    <property type="entry name" value="RRM"/>
    <property type="match status" value="1"/>
</dbReference>
<dbReference type="Proteomes" id="UP000317494">
    <property type="component" value="Unassembled WGS sequence"/>
</dbReference>
<dbReference type="InterPro" id="IPR032297">
    <property type="entry name" value="Torus"/>
</dbReference>
<evidence type="ECO:0000313" key="19">
    <source>
        <dbReference type="Proteomes" id="UP000317494"/>
    </source>
</evidence>
<dbReference type="InterPro" id="IPR035979">
    <property type="entry name" value="RBD_domain_sf"/>
</dbReference>
<reference evidence="19 20" key="1">
    <citation type="journal article" date="2019" name="Sci. Rep.">
        <title>Comparative genomics of chytrid fungi reveal insights into the obligate biotrophic and pathogenic lifestyle of Synchytrium endobioticum.</title>
        <authorList>
            <person name="van de Vossenberg B.T.L.H."/>
            <person name="Warris S."/>
            <person name="Nguyen H.D.T."/>
            <person name="van Gent-Pelzer M.P.E."/>
            <person name="Joly D.L."/>
            <person name="van de Geest H.C."/>
            <person name="Bonants P.J.M."/>
            <person name="Smith D.S."/>
            <person name="Levesque C.A."/>
            <person name="van der Lee T.A.J."/>
        </authorList>
    </citation>
    <scope>NUCLEOTIDE SEQUENCE [LARGE SCALE GENOMIC DNA]</scope>
    <source>
        <strain evidence="18 20">LEV6574</strain>
        <strain evidence="17 19">MB42</strain>
    </source>
</reference>